<dbReference type="Proteomes" id="UP000257109">
    <property type="component" value="Unassembled WGS sequence"/>
</dbReference>
<evidence type="ECO:0000313" key="2">
    <source>
        <dbReference type="Proteomes" id="UP000257109"/>
    </source>
</evidence>
<dbReference type="STRING" id="157652.A0A371HRZ6"/>
<evidence type="ECO:0000313" key="1">
    <source>
        <dbReference type="EMBL" id="RDY05547.1"/>
    </source>
</evidence>
<comment type="caution">
    <text evidence="1">The sequence shown here is derived from an EMBL/GenBank/DDBJ whole genome shotgun (WGS) entry which is preliminary data.</text>
</comment>
<dbReference type="OrthoDB" id="1932923at2759"/>
<accession>A0A371HRZ6</accession>
<feature type="non-terminal residue" evidence="1">
    <location>
        <position position="1"/>
    </location>
</feature>
<gene>
    <name evidence="1" type="ORF">CR513_10607</name>
</gene>
<organism evidence="1 2">
    <name type="scientific">Mucuna pruriens</name>
    <name type="common">Velvet bean</name>
    <name type="synonym">Dolichos pruriens</name>
    <dbReference type="NCBI Taxonomy" id="157652"/>
    <lineage>
        <taxon>Eukaryota</taxon>
        <taxon>Viridiplantae</taxon>
        <taxon>Streptophyta</taxon>
        <taxon>Embryophyta</taxon>
        <taxon>Tracheophyta</taxon>
        <taxon>Spermatophyta</taxon>
        <taxon>Magnoliopsida</taxon>
        <taxon>eudicotyledons</taxon>
        <taxon>Gunneridae</taxon>
        <taxon>Pentapetalae</taxon>
        <taxon>rosids</taxon>
        <taxon>fabids</taxon>
        <taxon>Fabales</taxon>
        <taxon>Fabaceae</taxon>
        <taxon>Papilionoideae</taxon>
        <taxon>50 kb inversion clade</taxon>
        <taxon>NPAAA clade</taxon>
        <taxon>indigoferoid/millettioid clade</taxon>
        <taxon>Phaseoleae</taxon>
        <taxon>Mucuna</taxon>
    </lineage>
</organism>
<keyword evidence="2" id="KW-1185">Reference proteome</keyword>
<reference evidence="1" key="1">
    <citation type="submission" date="2018-05" db="EMBL/GenBank/DDBJ databases">
        <title>Draft genome of Mucuna pruriens seed.</title>
        <authorList>
            <person name="Nnadi N.E."/>
            <person name="Vos R."/>
            <person name="Hasami M.H."/>
            <person name="Devisetty U.K."/>
            <person name="Aguiy J.C."/>
        </authorList>
    </citation>
    <scope>NUCLEOTIDE SEQUENCE [LARGE SCALE GENOMIC DNA]</scope>
    <source>
        <strain evidence="1">JCA_2017</strain>
    </source>
</reference>
<protein>
    <submittedName>
        <fullName evidence="1">Uncharacterized protein</fullName>
    </submittedName>
</protein>
<dbReference type="EMBL" id="QJKJ01001856">
    <property type="protein sequence ID" value="RDY05547.1"/>
    <property type="molecule type" value="Genomic_DNA"/>
</dbReference>
<proteinExistence type="predicted"/>
<name>A0A371HRZ6_MUCPR</name>
<sequence>TFKKKLLTHSLREKKEIMKKHNRYLMIEQERININTLICDPIKHPPIWYCPINQQDEIPKVYLKFGAYQILMDVYPLFACWFRIFPWLEYSLEENIAFFHVIHFLKNQFSFILKGFRNWKKVTNRKECIFISYEKES</sequence>
<dbReference type="AlphaFoldDB" id="A0A371HRZ6"/>